<gene>
    <name evidence="2" type="ORF">AfA6E3.025</name>
</gene>
<sequence>MTCIVGLARLIRRRRQGQCGLPMSKMDTHFTRQEKYDREQQTKELQQSTLSSDAPSHRSFPLPSACDILQPLSQLAPLPSSGYLASILGCQPSRGKLASEEDGQLQQPSALAESEFRVVSERNVSDRDEHCPATSDRNAGMVDSFASACPRKESEDQHRNDVSVPAAWSVETHRQEVYELPGSKELHPPQRRNQTVHFPQVVDAEGTRSWRRVMVEYS</sequence>
<accession>Q6MYH5</accession>
<dbReference type="AlphaFoldDB" id="Q6MYH5"/>
<evidence type="ECO:0000313" key="2">
    <source>
        <dbReference type="EMBL" id="CAF32028.1"/>
    </source>
</evidence>
<evidence type="ECO:0000256" key="1">
    <source>
        <dbReference type="SAM" id="MobiDB-lite"/>
    </source>
</evidence>
<organism evidence="2">
    <name type="scientific">Aspergillus fumigatus</name>
    <name type="common">Neosartorya fumigata</name>
    <dbReference type="NCBI Taxonomy" id="746128"/>
    <lineage>
        <taxon>Eukaryota</taxon>
        <taxon>Fungi</taxon>
        <taxon>Dikarya</taxon>
        <taxon>Ascomycota</taxon>
        <taxon>Pezizomycotina</taxon>
        <taxon>Eurotiomycetes</taxon>
        <taxon>Eurotiomycetidae</taxon>
        <taxon>Eurotiales</taxon>
        <taxon>Aspergillaceae</taxon>
        <taxon>Aspergillus</taxon>
        <taxon>Aspergillus subgen. Fumigati</taxon>
    </lineage>
</organism>
<proteinExistence type="predicted"/>
<dbReference type="EMBL" id="BX649606">
    <property type="protein sequence ID" value="CAF32028.1"/>
    <property type="molecule type" value="Genomic_DNA"/>
</dbReference>
<name>Q6MYH5_ASPFM</name>
<feature type="compositionally biased region" description="Polar residues" evidence="1">
    <location>
        <begin position="43"/>
        <end position="54"/>
    </location>
</feature>
<reference evidence="2" key="1">
    <citation type="journal article" date="2004" name="Fungal Genet. Biol.">
        <title>Insight into the genome of Aspergillus fumigatus: analysis of a 922 kb region encompassing the nitrate assimilation gene cluster.</title>
        <authorList>
            <person name="Pain A."/>
            <person name="Woodward J."/>
            <person name="Quail M.A."/>
            <person name="Anderson M.J."/>
            <person name="Clark R."/>
            <person name="Collins M."/>
            <person name="Fosker N."/>
            <person name="Fraser A."/>
            <person name="Harris D."/>
            <person name="Larke N."/>
            <person name="Murphy L."/>
            <person name="Humphray S."/>
            <person name="O'Neil S."/>
            <person name="Pertea M."/>
            <person name="Price C."/>
            <person name="Rabbinowitsch E."/>
            <person name="Rajandream M-A."/>
            <person name="Salzberg S."/>
            <person name="Saunders D."/>
            <person name="Seegar K."/>
            <person name="Sharp S."/>
            <person name="Warren T."/>
            <person name="Denning D.W."/>
            <person name="Barrell B."/>
            <person name="Hall N."/>
        </authorList>
    </citation>
    <scope>NUCLEOTIDE SEQUENCE</scope>
</reference>
<protein>
    <submittedName>
        <fullName evidence="2">Uncharacterized protein</fullName>
    </submittedName>
</protein>
<feature type="region of interest" description="Disordered" evidence="1">
    <location>
        <begin position="35"/>
        <end position="58"/>
    </location>
</feature>